<dbReference type="STRING" id="930991.A0A0D0DER9"/>
<gene>
    <name evidence="9" type="ORF">PAXRUDRAFT_139362</name>
</gene>
<keyword evidence="3" id="KW-0413">Isomerase</keyword>
<evidence type="ECO:0000256" key="3">
    <source>
        <dbReference type="ARBA" id="ARBA00023235"/>
    </source>
</evidence>
<feature type="compositionally biased region" description="Basic and acidic residues" evidence="7">
    <location>
        <begin position="543"/>
        <end position="555"/>
    </location>
</feature>
<dbReference type="EMBL" id="KN825007">
    <property type="protein sequence ID" value="KIK96047.1"/>
    <property type="molecule type" value="Genomic_DNA"/>
</dbReference>
<organism evidence="9 10">
    <name type="scientific">Paxillus rubicundulus Ve08.2h10</name>
    <dbReference type="NCBI Taxonomy" id="930991"/>
    <lineage>
        <taxon>Eukaryota</taxon>
        <taxon>Fungi</taxon>
        <taxon>Dikarya</taxon>
        <taxon>Basidiomycota</taxon>
        <taxon>Agaricomycotina</taxon>
        <taxon>Agaricomycetes</taxon>
        <taxon>Agaricomycetidae</taxon>
        <taxon>Boletales</taxon>
        <taxon>Paxilineae</taxon>
        <taxon>Paxillaceae</taxon>
        <taxon>Paxillus</taxon>
    </lineage>
</organism>
<dbReference type="GO" id="GO:0003723">
    <property type="term" value="F:RNA binding"/>
    <property type="evidence" value="ECO:0007669"/>
    <property type="project" value="InterPro"/>
</dbReference>
<dbReference type="InterPro" id="IPR041708">
    <property type="entry name" value="PUS1/PUS2-like"/>
</dbReference>
<dbReference type="InParanoid" id="A0A0D0DER9"/>
<feature type="compositionally biased region" description="Basic and acidic residues" evidence="7">
    <location>
        <begin position="88"/>
        <end position="106"/>
    </location>
</feature>
<dbReference type="Gene3D" id="3.30.70.660">
    <property type="entry name" value="Pseudouridine synthase I, catalytic domain, C-terminal subdomain"/>
    <property type="match status" value="1"/>
</dbReference>
<name>A0A0D0DER9_9AGAM</name>
<dbReference type="CDD" id="cd02568">
    <property type="entry name" value="PseudoU_synth_PUS1_PUS2"/>
    <property type="match status" value="1"/>
</dbReference>
<dbReference type="InterPro" id="IPR020095">
    <property type="entry name" value="PsdUridine_synth_TruA_C"/>
</dbReference>
<dbReference type="AlphaFoldDB" id="A0A0D0DER9"/>
<feature type="domain" description="Pseudouridine synthase I TruA alpha/beta" evidence="8">
    <location>
        <begin position="312"/>
        <end position="415"/>
    </location>
</feature>
<dbReference type="InterPro" id="IPR020097">
    <property type="entry name" value="PsdUridine_synth_TruA_a/b_dom"/>
</dbReference>
<keyword evidence="2" id="KW-0819">tRNA processing</keyword>
<evidence type="ECO:0000256" key="6">
    <source>
        <dbReference type="PIRSR" id="PIRSR641708-2"/>
    </source>
</evidence>
<feature type="binding site" evidence="6">
    <location>
        <position position="237"/>
    </location>
    <ligand>
        <name>substrate</name>
    </ligand>
</feature>
<dbReference type="OrthoDB" id="10256309at2759"/>
<evidence type="ECO:0000256" key="4">
    <source>
        <dbReference type="ARBA" id="ARBA00036943"/>
    </source>
</evidence>
<keyword evidence="10" id="KW-1185">Reference proteome</keyword>
<dbReference type="FunFam" id="3.30.70.580:FF:000002">
    <property type="entry name" value="tRNA pseudouridine synthase"/>
    <property type="match status" value="1"/>
</dbReference>
<evidence type="ECO:0000313" key="9">
    <source>
        <dbReference type="EMBL" id="KIK96047.1"/>
    </source>
</evidence>
<reference evidence="10" key="2">
    <citation type="submission" date="2015-01" db="EMBL/GenBank/DDBJ databases">
        <title>Evolutionary Origins and Diversification of the Mycorrhizal Mutualists.</title>
        <authorList>
            <consortium name="DOE Joint Genome Institute"/>
            <consortium name="Mycorrhizal Genomics Consortium"/>
            <person name="Kohler A."/>
            <person name="Kuo A."/>
            <person name="Nagy L.G."/>
            <person name="Floudas D."/>
            <person name="Copeland A."/>
            <person name="Barry K.W."/>
            <person name="Cichocki N."/>
            <person name="Veneault-Fourrey C."/>
            <person name="LaButti K."/>
            <person name="Lindquist E.A."/>
            <person name="Lipzen A."/>
            <person name="Lundell T."/>
            <person name="Morin E."/>
            <person name="Murat C."/>
            <person name="Riley R."/>
            <person name="Ohm R."/>
            <person name="Sun H."/>
            <person name="Tunlid A."/>
            <person name="Henrissat B."/>
            <person name="Grigoriev I.V."/>
            <person name="Hibbett D.S."/>
            <person name="Martin F."/>
        </authorList>
    </citation>
    <scope>NUCLEOTIDE SEQUENCE [LARGE SCALE GENOMIC DNA]</scope>
    <source>
        <strain evidence="10">Ve08.2h10</strain>
    </source>
</reference>
<dbReference type="SUPFAM" id="SSF55120">
    <property type="entry name" value="Pseudouridine synthase"/>
    <property type="match status" value="1"/>
</dbReference>
<dbReference type="GO" id="GO:0031119">
    <property type="term" value="P:tRNA pseudouridine synthesis"/>
    <property type="evidence" value="ECO:0007669"/>
    <property type="project" value="InterPro"/>
</dbReference>
<dbReference type="Proteomes" id="UP000054538">
    <property type="component" value="Unassembled WGS sequence"/>
</dbReference>
<dbReference type="FunCoup" id="A0A0D0DER9">
    <property type="interactions" value="700"/>
</dbReference>
<accession>A0A0D0DER9</accession>
<dbReference type="Pfam" id="PF01416">
    <property type="entry name" value="PseudoU_synth_1"/>
    <property type="match status" value="1"/>
</dbReference>
<feature type="region of interest" description="Disordered" evidence="7">
    <location>
        <begin position="533"/>
        <end position="555"/>
    </location>
</feature>
<dbReference type="InterPro" id="IPR001406">
    <property type="entry name" value="PsdUridine_synth_TruA"/>
</dbReference>
<feature type="region of interest" description="Disordered" evidence="7">
    <location>
        <begin position="1"/>
        <end position="111"/>
    </location>
</feature>
<dbReference type="InterPro" id="IPR020094">
    <property type="entry name" value="TruA/RsuA/RluB/E/F_N"/>
</dbReference>
<dbReference type="PANTHER" id="PTHR11142:SF4">
    <property type="entry name" value="PSEUDOURIDYLATE SYNTHASE 1 HOMOLOG"/>
    <property type="match status" value="1"/>
</dbReference>
<evidence type="ECO:0000256" key="2">
    <source>
        <dbReference type="ARBA" id="ARBA00022694"/>
    </source>
</evidence>
<reference evidence="9 10" key="1">
    <citation type="submission" date="2014-04" db="EMBL/GenBank/DDBJ databases">
        <authorList>
            <consortium name="DOE Joint Genome Institute"/>
            <person name="Kuo A."/>
            <person name="Kohler A."/>
            <person name="Jargeat P."/>
            <person name="Nagy L.G."/>
            <person name="Floudas D."/>
            <person name="Copeland A."/>
            <person name="Barry K.W."/>
            <person name="Cichocki N."/>
            <person name="Veneault-Fourrey C."/>
            <person name="LaButti K."/>
            <person name="Lindquist E.A."/>
            <person name="Lipzen A."/>
            <person name="Lundell T."/>
            <person name="Morin E."/>
            <person name="Murat C."/>
            <person name="Sun H."/>
            <person name="Tunlid A."/>
            <person name="Henrissat B."/>
            <person name="Grigoriev I.V."/>
            <person name="Hibbett D.S."/>
            <person name="Martin F."/>
            <person name="Nordberg H.P."/>
            <person name="Cantor M.N."/>
            <person name="Hua S.X."/>
        </authorList>
    </citation>
    <scope>NUCLEOTIDE SEQUENCE [LARGE SCALE GENOMIC DNA]</scope>
    <source>
        <strain evidence="9 10">Ve08.2h10</strain>
    </source>
</reference>
<dbReference type="HOGENOM" id="CLU_021971_0_2_1"/>
<evidence type="ECO:0000256" key="7">
    <source>
        <dbReference type="SAM" id="MobiDB-lite"/>
    </source>
</evidence>
<dbReference type="NCBIfam" id="TIGR00071">
    <property type="entry name" value="hisT_truA"/>
    <property type="match status" value="1"/>
</dbReference>
<feature type="active site" description="Nucleophile" evidence="5">
    <location>
        <position position="174"/>
    </location>
</feature>
<feature type="compositionally biased region" description="Basic and acidic residues" evidence="7">
    <location>
        <begin position="54"/>
        <end position="65"/>
    </location>
</feature>
<dbReference type="Gene3D" id="3.30.70.580">
    <property type="entry name" value="Pseudouridine synthase I, catalytic domain, N-terminal subdomain"/>
    <property type="match status" value="1"/>
</dbReference>
<dbReference type="GO" id="GO:0005634">
    <property type="term" value="C:nucleus"/>
    <property type="evidence" value="ECO:0007669"/>
    <property type="project" value="TreeGrafter"/>
</dbReference>
<evidence type="ECO:0000256" key="1">
    <source>
        <dbReference type="ARBA" id="ARBA00009375"/>
    </source>
</evidence>
<dbReference type="InterPro" id="IPR020103">
    <property type="entry name" value="PsdUridine_synth_cat_dom_sf"/>
</dbReference>
<dbReference type="GO" id="GO:1990481">
    <property type="term" value="P:mRNA pseudouridine synthesis"/>
    <property type="evidence" value="ECO:0007669"/>
    <property type="project" value="TreeGrafter"/>
</dbReference>
<feature type="compositionally biased region" description="Acidic residues" evidence="7">
    <location>
        <begin position="533"/>
        <end position="542"/>
    </location>
</feature>
<comment type="catalytic activity">
    <reaction evidence="4">
        <text>a uridine in tRNA = a pseudouridine in tRNA</text>
        <dbReference type="Rhea" id="RHEA:54572"/>
        <dbReference type="Rhea" id="RHEA-COMP:13339"/>
        <dbReference type="Rhea" id="RHEA-COMP:13934"/>
        <dbReference type="ChEBI" id="CHEBI:65314"/>
        <dbReference type="ChEBI" id="CHEBI:65315"/>
    </reaction>
</comment>
<dbReference type="GO" id="GO:0009982">
    <property type="term" value="F:pseudouridine synthase activity"/>
    <property type="evidence" value="ECO:0007669"/>
    <property type="project" value="InterPro"/>
</dbReference>
<sequence length="555" mass="62603">MEACSCLDSPLAAKRLLSEEPCPSVPIKRAKPEQDLKSVQPEDPEPEGPAPEPSSREKRPGKRDAAGWPKSRKTKEKEGKNVGRRRGTRPEGPRGAPGDHEEEGSKAPRLPKRMTALLMGFCGTGCSGMQIQPRDNIRTIEGVLFDALVRAGAVSQDNADDPTKVNLGRAARTDAGVHAAGNVVSIKLIVNIPGIKDWVARINEELPPEIRIWGKATTKVRVQNGFNARLSCDSRKYTYFFPSYLLIPPKPNSAFIRTQEAAAPPGVSSSDTPRHPFWEFPDAESSSPEEDLVRKRQWRASPGDIAKLRATVKKFEGTHNFHNFTVGRDFTDRSNQRSMIQIQIAEPAVYGDTEWISVLFHGQSFMLHQRKMMSALVLACRTGTPSEIVDELYGPRMVLVPKMPALGLLLEYPIFDSYNRKVMTINEREKYDPAHPDFRPAIDFEQYRDAIDVFKQTFIYDDMRATEDRHGIFDAWVRYVDNYEGNDLLYLNRRGIIPAAALIKKNERRRSKPFKENRRFDVINTKDLKDALSLEEEAESDEEKLSKPALEDMEG</sequence>
<comment type="similarity">
    <text evidence="1">Belongs to the tRNA pseudouridine synthase TruA family.</text>
</comment>
<dbReference type="PANTHER" id="PTHR11142">
    <property type="entry name" value="PSEUDOURIDYLATE SYNTHASE"/>
    <property type="match status" value="1"/>
</dbReference>
<evidence type="ECO:0000256" key="5">
    <source>
        <dbReference type="PIRSR" id="PIRSR641708-1"/>
    </source>
</evidence>
<proteinExistence type="inferred from homology"/>
<evidence type="ECO:0000313" key="10">
    <source>
        <dbReference type="Proteomes" id="UP000054538"/>
    </source>
</evidence>
<evidence type="ECO:0000259" key="8">
    <source>
        <dbReference type="Pfam" id="PF01416"/>
    </source>
</evidence>
<protein>
    <submittedName>
        <fullName evidence="9">Unplaced genomic scaffold scaffold_185, whole genome shotgun sequence</fullName>
    </submittedName>
</protein>